<accession>A0ABW2DQ40</accession>
<name>A0ABW2DQ40_9BACT</name>
<evidence type="ECO:0000256" key="1">
    <source>
        <dbReference type="SAM" id="SignalP"/>
    </source>
</evidence>
<comment type="caution">
    <text evidence="3">The sequence shown here is derived from an EMBL/GenBank/DDBJ whole genome shotgun (WGS) entry which is preliminary data.</text>
</comment>
<dbReference type="EMBL" id="JBHSYQ010000005">
    <property type="protein sequence ID" value="MFC6998424.1"/>
    <property type="molecule type" value="Genomic_DNA"/>
</dbReference>
<feature type="domain" description="Secretion system C-terminal sorting" evidence="2">
    <location>
        <begin position="456"/>
        <end position="527"/>
    </location>
</feature>
<dbReference type="RefSeq" id="WP_066617589.1">
    <property type="nucleotide sequence ID" value="NZ_JBHSYQ010000005.1"/>
</dbReference>
<gene>
    <name evidence="3" type="ORF">ACFQHR_12365</name>
</gene>
<reference evidence="4" key="1">
    <citation type="journal article" date="2019" name="Int. J. Syst. Evol. Microbiol.">
        <title>The Global Catalogue of Microorganisms (GCM) 10K type strain sequencing project: providing services to taxonomists for standard genome sequencing and annotation.</title>
        <authorList>
            <consortium name="The Broad Institute Genomics Platform"/>
            <consortium name="The Broad Institute Genome Sequencing Center for Infectious Disease"/>
            <person name="Wu L."/>
            <person name="Ma J."/>
        </authorList>
    </citation>
    <scope>NUCLEOTIDE SEQUENCE [LARGE SCALE GENOMIC DNA]</scope>
    <source>
        <strain evidence="4">CGMCC 4.7393</strain>
    </source>
</reference>
<dbReference type="NCBIfam" id="TIGR04183">
    <property type="entry name" value="Por_Secre_tail"/>
    <property type="match status" value="1"/>
</dbReference>
<organism evidence="3 4">
    <name type="scientific">Rufibacter roseus</name>
    <dbReference type="NCBI Taxonomy" id="1567108"/>
    <lineage>
        <taxon>Bacteria</taxon>
        <taxon>Pseudomonadati</taxon>
        <taxon>Bacteroidota</taxon>
        <taxon>Cytophagia</taxon>
        <taxon>Cytophagales</taxon>
        <taxon>Hymenobacteraceae</taxon>
        <taxon>Rufibacter</taxon>
    </lineage>
</organism>
<feature type="chain" id="PRO_5047422272" evidence="1">
    <location>
        <begin position="32"/>
        <end position="528"/>
    </location>
</feature>
<sequence>MAAIPPPLRKLLYLLPCLTLLLALNFQNAQATHLRAGNIYYHSDTTANQNLNRIFFKIVLYTATGGFYENRATLYFGDCSSASSSAATSSIVPGTNGEITAIVYYFDHTYSGSGTYTATFESQNRNGGILNLVNSVQQSFLIQSTFTIDPFIGHNRSPVFQTPLVTTASRNQVFYHLPGGYDADGDSLSYKVVPVKTRGGTSSCGNPLAETGGGYQGLENFLGNAAPDAPAGFRMDHNTGFISWNTPGSLGQYALAYEVEEWRDQRLIGKVQRDIQVMAHDNAFNANSMAGVDQTTCPGTPFTIGRTPEAGHAYQWFPTTGLSDPTIANPTLTLSSTASSAQKVNYILWVTKNDASTPSMDAVEITVLPSPPPLAISKISDHTLQATGSGMTYEWRKDGEILPGETGAQLNARASGNYSVRGKIGTGCFSPWSQDFAYQVVTALPEEEGIAFSLAPNPATATFVLRSSATAQVQHAKLVNLQGQQMLIQAPQKSADGWVFQVNHLPRGLYLLHLKTDKGPFVQRVVIQ</sequence>
<evidence type="ECO:0000259" key="2">
    <source>
        <dbReference type="Pfam" id="PF18962"/>
    </source>
</evidence>
<feature type="signal peptide" evidence="1">
    <location>
        <begin position="1"/>
        <end position="31"/>
    </location>
</feature>
<keyword evidence="4" id="KW-1185">Reference proteome</keyword>
<dbReference type="Pfam" id="PF18962">
    <property type="entry name" value="Por_Secre_tail"/>
    <property type="match status" value="1"/>
</dbReference>
<dbReference type="InterPro" id="IPR026444">
    <property type="entry name" value="Secre_tail"/>
</dbReference>
<protein>
    <submittedName>
        <fullName evidence="3">T9SS type A sorting domain-containing protein</fullName>
    </submittedName>
</protein>
<evidence type="ECO:0000313" key="3">
    <source>
        <dbReference type="EMBL" id="MFC6998424.1"/>
    </source>
</evidence>
<evidence type="ECO:0000313" key="4">
    <source>
        <dbReference type="Proteomes" id="UP001596405"/>
    </source>
</evidence>
<proteinExistence type="predicted"/>
<dbReference type="Proteomes" id="UP001596405">
    <property type="component" value="Unassembled WGS sequence"/>
</dbReference>
<keyword evidence="1" id="KW-0732">Signal</keyword>